<sequence>MQPLALLLSFLSLNLCYAIYPDEIGVYDWLKPLVGTPIHVSFGDNHLQDLIHVATSCNVVAAIDGASSAIVWRRVLSPSDQIHSMKSSNYGILTLSGASRPYLRLWNAESGYLIWERTFDGSETSCNGFDLTLVDGNAAYILSNGVLASKVDLTTGGIDWSVSPSQAPTCYSRLIYNDNAVTLAGSTSNITTGSLTTVTLDVKEGGTKSKPLIVTDSQLATPFNFVLAGQGDELFAAYVDNTGKAWISNLESGRSVLLDSSAFSKDKSTISGVTAVSSETLRRELLLHTTVGSILLVEANKRGVELLRVLKSPGFPTTSALQTVSSGDEFQFILVDHKNLSSLTVEMTGEAKTSDKATVSFDANRYGTISKVFATHNSRMIAISLDGSVHYIKDHKLAWTREEALAHINHSEFLELPVSSHLSEELDEMDEPASKSAATNPFTRYARRFSTHLRRLSGLVNQFVSPAAPKESMTEPEKATRDSYSFRKFLVVTTLTGKVAAVETEAGDVVWARMMGIGDGAIVAVETLRTSLVKYPPVLAVVTVNDTSTTIHQLNGLTGECIAEESNLGTVTDRVILLPIETTSERHHVLALVDEDANVRLHPTTDDTINQFERSRPTFVVVKGLQPGSKYVSGYALSSFNRSKGCFEPIQMWELVLPEGEIIHAVGEKERHDNIASIGRVLGNRAVLYKYLNPNELSFVTLKSTGSSSTVSIYVLDGVAGTLLHHAVHYGGGVIDSAVPTIRIIQRENWIVYTYWNHGPDAVDSDVVEAAETAAKQAKSKYSKKKNAVNIPDVKSMEVVVLELFESSTQDQRFDGDTFSSFDGLRPDILSQAYQYPAVITGMGVTKTRAGISTREIIIGTLSNQVYALNKQILDPRRPVTPPTADDKEEGLLQYAGYINQNPREVVSYHREIAGVKHVVSAPSILESTSIVVAYGLDIFCLRQAPSKTFDLLSEDFNRVNLIVTMIGLAVAIYVVRYFNQSKSLSIAWK</sequence>
<dbReference type="Proteomes" id="UP000320475">
    <property type="component" value="Unassembled WGS sequence"/>
</dbReference>
<dbReference type="STRING" id="286115.A0A507CX46"/>
<dbReference type="VEuPathDB" id="FungiDB:SeMB42_g03923"/>
<evidence type="ECO:0000256" key="2">
    <source>
        <dbReference type="ARBA" id="ARBA00007904"/>
    </source>
</evidence>
<evidence type="ECO:0000313" key="16">
    <source>
        <dbReference type="EMBL" id="TPX45655.1"/>
    </source>
</evidence>
<keyword evidence="6 12" id="KW-0732">Signal</keyword>
<evidence type="ECO:0000256" key="4">
    <source>
        <dbReference type="ARBA" id="ARBA00020824"/>
    </source>
</evidence>
<evidence type="ECO:0000313" key="18">
    <source>
        <dbReference type="Proteomes" id="UP000320475"/>
    </source>
</evidence>
<evidence type="ECO:0000256" key="6">
    <source>
        <dbReference type="ARBA" id="ARBA00022729"/>
    </source>
</evidence>
<feature type="transmembrane region" description="Helical" evidence="11">
    <location>
        <begin position="960"/>
        <end position="980"/>
    </location>
</feature>
<keyword evidence="8 11" id="KW-1133">Transmembrane helix</keyword>
<feature type="signal peptide" evidence="12">
    <location>
        <begin position="1"/>
        <end position="18"/>
    </location>
</feature>
<reference evidence="17 18" key="1">
    <citation type="journal article" date="2019" name="Sci. Rep.">
        <title>Comparative genomics of chytrid fungi reveal insights into the obligate biotrophic and pathogenic lifestyle of Synchytrium endobioticum.</title>
        <authorList>
            <person name="van de Vossenberg B.T.L.H."/>
            <person name="Warris S."/>
            <person name="Nguyen H.D.T."/>
            <person name="van Gent-Pelzer M.P.E."/>
            <person name="Joly D.L."/>
            <person name="van de Geest H.C."/>
            <person name="Bonants P.J.M."/>
            <person name="Smith D.S."/>
            <person name="Levesque C.A."/>
            <person name="van der Lee T.A.J."/>
        </authorList>
    </citation>
    <scope>NUCLEOTIDE SEQUENCE [LARGE SCALE GENOMIC DNA]</scope>
    <source>
        <strain evidence="15 18">LEV6574</strain>
        <strain evidence="16 17">MB42</strain>
    </source>
</reference>
<comment type="subunit">
    <text evidence="3">Component of the ER membrane protein complex (EMC).</text>
</comment>
<dbReference type="GO" id="GO:0034975">
    <property type="term" value="P:protein folding in endoplasmic reticulum"/>
    <property type="evidence" value="ECO:0007669"/>
    <property type="project" value="TreeGrafter"/>
</dbReference>
<evidence type="ECO:0000256" key="10">
    <source>
        <dbReference type="ARBA" id="ARBA00023180"/>
    </source>
</evidence>
<proteinExistence type="inferred from homology"/>
<dbReference type="EMBL" id="QEAN01000149">
    <property type="protein sequence ID" value="TPX45655.1"/>
    <property type="molecule type" value="Genomic_DNA"/>
</dbReference>
<evidence type="ECO:0000256" key="1">
    <source>
        <dbReference type="ARBA" id="ARBA00004115"/>
    </source>
</evidence>
<keyword evidence="5 11" id="KW-0812">Transmembrane</keyword>
<dbReference type="GO" id="GO:0072546">
    <property type="term" value="C:EMC complex"/>
    <property type="evidence" value="ECO:0007669"/>
    <property type="project" value="InterPro"/>
</dbReference>
<evidence type="ECO:0000256" key="11">
    <source>
        <dbReference type="SAM" id="Phobius"/>
    </source>
</evidence>
<dbReference type="InterPro" id="IPR026895">
    <property type="entry name" value="EMC1"/>
</dbReference>
<dbReference type="Pfam" id="PF25293">
    <property type="entry name" value="Beta-prop_EMC1_N"/>
    <property type="match status" value="1"/>
</dbReference>
<evidence type="ECO:0000256" key="3">
    <source>
        <dbReference type="ARBA" id="ARBA00011276"/>
    </source>
</evidence>
<feature type="domain" description="EMC1 first beta-propeller" evidence="14">
    <location>
        <begin position="18"/>
        <end position="403"/>
    </location>
</feature>
<name>A0A507CX46_9FUNG</name>
<keyword evidence="17" id="KW-1185">Reference proteome</keyword>
<dbReference type="SUPFAM" id="SSF50998">
    <property type="entry name" value="Quinoprotein alcohol dehydrogenase-like"/>
    <property type="match status" value="1"/>
</dbReference>
<dbReference type="InterPro" id="IPR015943">
    <property type="entry name" value="WD40/YVTN_repeat-like_dom_sf"/>
</dbReference>
<dbReference type="AlphaFoldDB" id="A0A507CX46"/>
<dbReference type="InterPro" id="IPR058545">
    <property type="entry name" value="Beta-prop_EMC1_1st"/>
</dbReference>
<accession>A0A507CX46</accession>
<feature type="chain" id="PRO_5033463824" description="ER membrane protein complex subunit 1" evidence="12">
    <location>
        <begin position="19"/>
        <end position="990"/>
    </location>
</feature>
<dbReference type="InterPro" id="IPR011047">
    <property type="entry name" value="Quinoprotein_ADH-like_sf"/>
</dbReference>
<evidence type="ECO:0000256" key="7">
    <source>
        <dbReference type="ARBA" id="ARBA00022824"/>
    </source>
</evidence>
<evidence type="ECO:0000259" key="13">
    <source>
        <dbReference type="Pfam" id="PF07774"/>
    </source>
</evidence>
<comment type="similarity">
    <text evidence="2">Belongs to the EMC1 family.</text>
</comment>
<keyword evidence="10" id="KW-0325">Glycoprotein</keyword>
<protein>
    <recommendedName>
        <fullName evidence="4">ER membrane protein complex subunit 1</fullName>
    </recommendedName>
</protein>
<gene>
    <name evidence="15" type="ORF">SeLEV6574_g04950</name>
    <name evidence="16" type="ORF">SeMB42_g03923</name>
</gene>
<evidence type="ECO:0000313" key="17">
    <source>
        <dbReference type="Proteomes" id="UP000317494"/>
    </source>
</evidence>
<dbReference type="OrthoDB" id="28092at2759"/>
<evidence type="ECO:0000259" key="14">
    <source>
        <dbReference type="Pfam" id="PF25293"/>
    </source>
</evidence>
<dbReference type="PANTHER" id="PTHR21573:SF0">
    <property type="entry name" value="ER MEMBRANE PROTEIN COMPLEX SUBUNIT 1"/>
    <property type="match status" value="1"/>
</dbReference>
<evidence type="ECO:0000256" key="5">
    <source>
        <dbReference type="ARBA" id="ARBA00022692"/>
    </source>
</evidence>
<feature type="domain" description="ER membrane protein complex subunit 1 C-terminal" evidence="13">
    <location>
        <begin position="748"/>
        <end position="989"/>
    </location>
</feature>
<evidence type="ECO:0000256" key="12">
    <source>
        <dbReference type="SAM" id="SignalP"/>
    </source>
</evidence>
<dbReference type="InterPro" id="IPR011678">
    <property type="entry name" value="EMC1_C"/>
</dbReference>
<evidence type="ECO:0000256" key="9">
    <source>
        <dbReference type="ARBA" id="ARBA00023136"/>
    </source>
</evidence>
<dbReference type="Proteomes" id="UP000317494">
    <property type="component" value="Unassembled WGS sequence"/>
</dbReference>
<evidence type="ECO:0000256" key="8">
    <source>
        <dbReference type="ARBA" id="ARBA00022989"/>
    </source>
</evidence>
<organism evidence="15 18">
    <name type="scientific">Synchytrium endobioticum</name>
    <dbReference type="NCBI Taxonomy" id="286115"/>
    <lineage>
        <taxon>Eukaryota</taxon>
        <taxon>Fungi</taxon>
        <taxon>Fungi incertae sedis</taxon>
        <taxon>Chytridiomycota</taxon>
        <taxon>Chytridiomycota incertae sedis</taxon>
        <taxon>Chytridiomycetes</taxon>
        <taxon>Synchytriales</taxon>
        <taxon>Synchytriaceae</taxon>
        <taxon>Synchytrium</taxon>
    </lineage>
</organism>
<keyword evidence="9 11" id="KW-0472">Membrane</keyword>
<evidence type="ECO:0000313" key="15">
    <source>
        <dbReference type="EMBL" id="TPX43611.1"/>
    </source>
</evidence>
<comment type="caution">
    <text evidence="15">The sequence shown here is derived from an EMBL/GenBank/DDBJ whole genome shotgun (WGS) entry which is preliminary data.</text>
</comment>
<dbReference type="Pfam" id="PF07774">
    <property type="entry name" value="EMC1_C"/>
    <property type="match status" value="1"/>
</dbReference>
<dbReference type="PANTHER" id="PTHR21573">
    <property type="entry name" value="ER MEMBRANE PROTEIN COMPLEX SUBUNIT 1"/>
    <property type="match status" value="1"/>
</dbReference>
<dbReference type="Gene3D" id="2.130.10.10">
    <property type="entry name" value="YVTN repeat-like/Quinoprotein amine dehydrogenase"/>
    <property type="match status" value="1"/>
</dbReference>
<keyword evidence="7" id="KW-0256">Endoplasmic reticulum</keyword>
<dbReference type="EMBL" id="QEAM01000215">
    <property type="protein sequence ID" value="TPX43611.1"/>
    <property type="molecule type" value="Genomic_DNA"/>
</dbReference>
<comment type="subcellular location">
    <subcellularLocation>
        <location evidence="1">Endoplasmic reticulum membrane</location>
        <topology evidence="1">Single-pass type I membrane protein</topology>
    </subcellularLocation>
</comment>